<reference evidence="2 3" key="1">
    <citation type="submission" date="2024-06" db="EMBL/GenBank/DDBJ databases">
        <title>Complete genome of Phlyctema vagabunda strain 19-DSS-EL-015.</title>
        <authorList>
            <person name="Fiorenzani C."/>
        </authorList>
    </citation>
    <scope>NUCLEOTIDE SEQUENCE [LARGE SCALE GENOMIC DNA]</scope>
    <source>
        <strain evidence="2 3">19-DSS-EL-015</strain>
    </source>
</reference>
<organism evidence="2 3">
    <name type="scientific">Phlyctema vagabunda</name>
    <dbReference type="NCBI Taxonomy" id="108571"/>
    <lineage>
        <taxon>Eukaryota</taxon>
        <taxon>Fungi</taxon>
        <taxon>Dikarya</taxon>
        <taxon>Ascomycota</taxon>
        <taxon>Pezizomycotina</taxon>
        <taxon>Leotiomycetes</taxon>
        <taxon>Helotiales</taxon>
        <taxon>Dermateaceae</taxon>
        <taxon>Phlyctema</taxon>
    </lineage>
</organism>
<proteinExistence type="predicted"/>
<dbReference type="Proteomes" id="UP001629113">
    <property type="component" value="Unassembled WGS sequence"/>
</dbReference>
<comment type="caution">
    <text evidence="2">The sequence shown here is derived from an EMBL/GenBank/DDBJ whole genome shotgun (WGS) entry which is preliminary data.</text>
</comment>
<gene>
    <name evidence="2" type="ORF">PVAG01_01978</name>
</gene>
<keyword evidence="3" id="KW-1185">Reference proteome</keyword>
<evidence type="ECO:0000313" key="3">
    <source>
        <dbReference type="Proteomes" id="UP001629113"/>
    </source>
</evidence>
<dbReference type="EMBL" id="JBFCZG010000001">
    <property type="protein sequence ID" value="KAL3428469.1"/>
    <property type="molecule type" value="Genomic_DNA"/>
</dbReference>
<feature type="region of interest" description="Disordered" evidence="1">
    <location>
        <begin position="1"/>
        <end position="50"/>
    </location>
</feature>
<name>A0ABR4PYW8_9HELO</name>
<accession>A0ABR4PYW8</accession>
<feature type="compositionally biased region" description="Polar residues" evidence="1">
    <location>
        <begin position="111"/>
        <end position="120"/>
    </location>
</feature>
<feature type="compositionally biased region" description="Polar residues" evidence="1">
    <location>
        <begin position="25"/>
        <end position="41"/>
    </location>
</feature>
<feature type="region of interest" description="Disordered" evidence="1">
    <location>
        <begin position="88"/>
        <end position="142"/>
    </location>
</feature>
<protein>
    <submittedName>
        <fullName evidence="2">Uncharacterized protein</fullName>
    </submittedName>
</protein>
<feature type="compositionally biased region" description="Basic and acidic residues" evidence="1">
    <location>
        <begin position="10"/>
        <end position="23"/>
    </location>
</feature>
<evidence type="ECO:0000313" key="2">
    <source>
        <dbReference type="EMBL" id="KAL3428469.1"/>
    </source>
</evidence>
<evidence type="ECO:0000256" key="1">
    <source>
        <dbReference type="SAM" id="MobiDB-lite"/>
    </source>
</evidence>
<feature type="compositionally biased region" description="Basic and acidic residues" evidence="1">
    <location>
        <begin position="96"/>
        <end position="110"/>
    </location>
</feature>
<sequence>MMLSSLTKSTSKDSSYKDMHDLSIIENSGGSSTFQMSSRSKLQTEKMQRDEGSFDVIESDNFGSDISSNDEFVDVKMEMENLEKEGYASSCQLSEHSNDKHTSKAMKSERSTISNENQKGYPTKSREAKSHTLVRSCTDDGGSRKRGRVGGAIFKALGLAGTAYNHTLALTWCKNKIKRANSDRGVDDVNAAANRELQKIEFPPTLTAHHLKDEMICTAEVPETVALMAKSQD</sequence>